<dbReference type="Gene3D" id="1.10.260.40">
    <property type="entry name" value="lambda repressor-like DNA-binding domains"/>
    <property type="match status" value="1"/>
</dbReference>
<name>A0A1G9LP00_9FIRM</name>
<dbReference type="InterPro" id="IPR010982">
    <property type="entry name" value="Lambda_DNA-bd_dom_sf"/>
</dbReference>
<dbReference type="AlphaFoldDB" id="A0A1G9LP00"/>
<feature type="region of interest" description="Disordered" evidence="1">
    <location>
        <begin position="130"/>
        <end position="155"/>
    </location>
</feature>
<dbReference type="EMBL" id="FNHB01000001">
    <property type="protein sequence ID" value="SDL63517.1"/>
    <property type="molecule type" value="Genomic_DNA"/>
</dbReference>
<evidence type="ECO:0000256" key="1">
    <source>
        <dbReference type="SAM" id="MobiDB-lite"/>
    </source>
</evidence>
<organism evidence="3 4">
    <name type="scientific">Dendrosporobacter quercicolus</name>
    <dbReference type="NCBI Taxonomy" id="146817"/>
    <lineage>
        <taxon>Bacteria</taxon>
        <taxon>Bacillati</taxon>
        <taxon>Bacillota</taxon>
        <taxon>Negativicutes</taxon>
        <taxon>Selenomonadales</taxon>
        <taxon>Sporomusaceae</taxon>
        <taxon>Dendrosporobacter</taxon>
    </lineage>
</organism>
<dbReference type="InterPro" id="IPR050400">
    <property type="entry name" value="Bact_Cytoskel_RodZ"/>
</dbReference>
<proteinExistence type="predicted"/>
<feature type="domain" description="Cytoskeleton protein RodZ-like C-terminal" evidence="2">
    <location>
        <begin position="163"/>
        <end position="228"/>
    </location>
</feature>
<evidence type="ECO:0000259" key="2">
    <source>
        <dbReference type="Pfam" id="PF13464"/>
    </source>
</evidence>
<dbReference type="GO" id="GO:0003677">
    <property type="term" value="F:DNA binding"/>
    <property type="evidence" value="ECO:0007669"/>
    <property type="project" value="InterPro"/>
</dbReference>
<keyword evidence="4" id="KW-1185">Reference proteome</keyword>
<sequence>MQTVGEVLRNEREKRELSVKDVETATSIRALYITAIEEGNYKIVPGEVYLKGFIRNYANYLGLNGPEMVDLYRRQQIPPVAGAGDAAASATTAAHAPAAAGNPAKWLLAGAVAAVIAGAAWWVSSQSAAPLPVPPHSEQKEPAAPNQSPLPAVTPQSKPVELTIKYSGDCWTQVIADGKEIYQGIARNGDSLSWAATQSLTIKLGNAGSVEATYNGQPIGKLGDRGEVIVKTFTAKP</sequence>
<gene>
    <name evidence="3" type="ORF">SAMN04488502_101413</name>
</gene>
<dbReference type="Proteomes" id="UP000214880">
    <property type="component" value="Unassembled WGS sequence"/>
</dbReference>
<dbReference type="Pfam" id="PF13413">
    <property type="entry name" value="HTH_25"/>
    <property type="match status" value="1"/>
</dbReference>
<feature type="compositionally biased region" description="Polar residues" evidence="1">
    <location>
        <begin position="145"/>
        <end position="155"/>
    </location>
</feature>
<dbReference type="RefSeq" id="WP_092067785.1">
    <property type="nucleotide sequence ID" value="NZ_FNHB01000001.1"/>
</dbReference>
<evidence type="ECO:0000313" key="4">
    <source>
        <dbReference type="Proteomes" id="UP000214880"/>
    </source>
</evidence>
<dbReference type="InterPro" id="IPR025194">
    <property type="entry name" value="RodZ-like_C"/>
</dbReference>
<dbReference type="PANTHER" id="PTHR34475:SF1">
    <property type="entry name" value="CYTOSKELETON PROTEIN RODZ"/>
    <property type="match status" value="1"/>
</dbReference>
<reference evidence="3 4" key="1">
    <citation type="submission" date="2016-10" db="EMBL/GenBank/DDBJ databases">
        <authorList>
            <person name="de Groot N.N."/>
        </authorList>
    </citation>
    <scope>NUCLEOTIDE SEQUENCE [LARGE SCALE GENOMIC DNA]</scope>
    <source>
        <strain evidence="3 4">DSM 1736</strain>
    </source>
</reference>
<dbReference type="PANTHER" id="PTHR34475">
    <property type="match status" value="1"/>
</dbReference>
<protein>
    <submittedName>
        <fullName evidence="3">Protein RodZ, contains Xre-like HTH and DUF4115 domains</fullName>
    </submittedName>
</protein>
<dbReference type="OrthoDB" id="9797543at2"/>
<evidence type="ECO:0000313" key="3">
    <source>
        <dbReference type="EMBL" id="SDL63517.1"/>
    </source>
</evidence>
<dbReference type="STRING" id="146817.SAMN04488502_101413"/>
<accession>A0A1G9LP00</accession>
<dbReference type="Pfam" id="PF13464">
    <property type="entry name" value="RodZ_C"/>
    <property type="match status" value="1"/>
</dbReference>